<evidence type="ECO:0000313" key="1">
    <source>
        <dbReference type="EMBL" id="KAA5413328.1"/>
    </source>
</evidence>
<dbReference type="Proteomes" id="UP001266995">
    <property type="component" value="Unassembled WGS sequence"/>
</dbReference>
<dbReference type="Gene3D" id="3.40.50.2000">
    <property type="entry name" value="Glycogen Phosphorylase B"/>
    <property type="match status" value="1"/>
</dbReference>
<evidence type="ECO:0000313" key="2">
    <source>
        <dbReference type="EMBL" id="MDT4511217.1"/>
    </source>
</evidence>
<dbReference type="Gene3D" id="3.40.50.11190">
    <property type="match status" value="1"/>
</dbReference>
<comment type="caution">
    <text evidence="1">The sequence shown here is derived from an EMBL/GenBank/DDBJ whole genome shotgun (WGS) entry which is preliminary data.</text>
</comment>
<sequence length="320" mass="36725">MKKRILFRADANVQIGYGHFVRTLALADMLKDDFECVFYTQEPTEYQKRAVGEVCDLVALPSDETKFDVFLSCLSGNEIVFLDNYFFTSEYERQIKRKGCKLVCLAPYNIHHYSDVLINYVEEDFSKYSVEPYTKILCGFEWVILRAPFRKYKSEKKISSNIITICFGGTDQYLLTEKTFRYLKNCKLQYEIHLIASSVIGTERIREFLSEGLAVHIDASAQEIANLFDVSKFAILSSSMICYEALSRGTKVLSGYYVDNQLGVYNALLKTNSIIPLGNLLDENYLNSLAEALTCDNLNVASFIDYSKQKEKYISIFHLL</sequence>
<name>A0A6A1J1I2_9BACE</name>
<dbReference type="RefSeq" id="WP_149924567.1">
    <property type="nucleotide sequence ID" value="NZ_CAXKYC010000016.1"/>
</dbReference>
<dbReference type="EMBL" id="JAVSNH010000001">
    <property type="protein sequence ID" value="MDT4511217.1"/>
    <property type="molecule type" value="Genomic_DNA"/>
</dbReference>
<accession>A0A6A1J1I2</accession>
<protein>
    <recommendedName>
        <fullName evidence="4">UDP-2,4-diacetamido-2,4, 6-trideoxy-beta-L-altropyranose hydrolase</fullName>
    </recommendedName>
</protein>
<dbReference type="EMBL" id="VVYX01000051">
    <property type="protein sequence ID" value="KAA5413328.1"/>
    <property type="molecule type" value="Genomic_DNA"/>
</dbReference>
<reference evidence="1 3" key="1">
    <citation type="journal article" date="2019" name="Nat. Med.">
        <title>A library of human gut bacterial isolates paired with longitudinal multiomics data enables mechanistic microbiome research.</title>
        <authorList>
            <person name="Poyet M."/>
            <person name="Groussin M."/>
            <person name="Gibbons S.M."/>
            <person name="Avila-Pacheco J."/>
            <person name="Jiang X."/>
            <person name="Kearney S.M."/>
            <person name="Perrotta A.R."/>
            <person name="Berdy B."/>
            <person name="Zhao S."/>
            <person name="Lieberman T.D."/>
            <person name="Swanson P.K."/>
            <person name="Smith M."/>
            <person name="Roesemann S."/>
            <person name="Alexander J.E."/>
            <person name="Rich S.A."/>
            <person name="Livny J."/>
            <person name="Vlamakis H."/>
            <person name="Clish C."/>
            <person name="Bullock K."/>
            <person name="Deik A."/>
            <person name="Scott J."/>
            <person name="Pierce K.A."/>
            <person name="Xavier R.J."/>
            <person name="Alm E.J."/>
        </authorList>
    </citation>
    <scope>NUCLEOTIDE SEQUENCE [LARGE SCALE GENOMIC DNA]</scope>
    <source>
        <strain evidence="1 3">BIOML-A8</strain>
    </source>
</reference>
<dbReference type="Proteomes" id="UP000482653">
    <property type="component" value="Unassembled WGS sequence"/>
</dbReference>
<organism evidence="1 3">
    <name type="scientific">Bacteroides cellulosilyticus</name>
    <dbReference type="NCBI Taxonomy" id="246787"/>
    <lineage>
        <taxon>Bacteria</taxon>
        <taxon>Pseudomonadati</taxon>
        <taxon>Bacteroidota</taxon>
        <taxon>Bacteroidia</taxon>
        <taxon>Bacteroidales</taxon>
        <taxon>Bacteroidaceae</taxon>
        <taxon>Bacteroides</taxon>
    </lineage>
</organism>
<evidence type="ECO:0008006" key="4">
    <source>
        <dbReference type="Google" id="ProtNLM"/>
    </source>
</evidence>
<gene>
    <name evidence="1" type="ORF">F2Y87_26060</name>
    <name evidence="2" type="ORF">RO785_09520</name>
</gene>
<evidence type="ECO:0000313" key="3">
    <source>
        <dbReference type="Proteomes" id="UP000482653"/>
    </source>
</evidence>
<proteinExistence type="predicted"/>
<dbReference type="AlphaFoldDB" id="A0A6A1J1I2"/>
<reference evidence="2" key="2">
    <citation type="submission" date="2023-08" db="EMBL/GenBank/DDBJ databases">
        <title>Reintroducing virulent viruses to syntetic microbiomes.</title>
        <authorList>
            <person name="Wilde J."/>
            <person name="Boyes R."/>
            <person name="Robinson A.V."/>
            <person name="Daisley B.A."/>
            <person name="Allen-Vercoe E."/>
        </authorList>
    </citation>
    <scope>NUCLEOTIDE SEQUENCE</scope>
    <source>
        <strain evidence="2">225I_12FAA</strain>
    </source>
</reference>